<protein>
    <submittedName>
        <fullName evidence="2">Uncharacterized protein</fullName>
    </submittedName>
</protein>
<keyword evidence="3" id="KW-1185">Reference proteome</keyword>
<evidence type="ECO:0000313" key="2">
    <source>
        <dbReference type="EMBL" id="WXB99120.1"/>
    </source>
</evidence>
<feature type="transmembrane region" description="Helical" evidence="1">
    <location>
        <begin position="15"/>
        <end position="37"/>
    </location>
</feature>
<feature type="transmembrane region" description="Helical" evidence="1">
    <location>
        <begin position="49"/>
        <end position="67"/>
    </location>
</feature>
<keyword evidence="1" id="KW-1133">Transmembrane helix</keyword>
<keyword evidence="2" id="KW-0614">Plasmid</keyword>
<dbReference type="RefSeq" id="WP_338782427.1">
    <property type="nucleotide sequence ID" value="NZ_CP147408.1"/>
</dbReference>
<organism evidence="2 3">
    <name type="scientific">Metabacillus sediminis</name>
    <dbReference type="NCBI Taxonomy" id="3117746"/>
    <lineage>
        <taxon>Bacteria</taxon>
        <taxon>Bacillati</taxon>
        <taxon>Bacillota</taxon>
        <taxon>Bacilli</taxon>
        <taxon>Bacillales</taxon>
        <taxon>Bacillaceae</taxon>
        <taxon>Metabacillus</taxon>
    </lineage>
</organism>
<dbReference type="Proteomes" id="UP001377337">
    <property type="component" value="Plasmid unnamed1"/>
</dbReference>
<name>A0ABZ2NP74_9BACI</name>
<reference evidence="2 3" key="1">
    <citation type="submission" date="2024-02" db="EMBL/GenBank/DDBJ databases">
        <title>Seven novel Bacillus-like species.</title>
        <authorList>
            <person name="Liu G."/>
        </authorList>
    </citation>
    <scope>NUCLEOTIDE SEQUENCE [LARGE SCALE GENOMIC DNA]</scope>
    <source>
        <strain evidence="2 3">FJAT-52054</strain>
        <plasmid evidence="2 3">unnamed1</plasmid>
    </source>
</reference>
<keyword evidence="1" id="KW-0812">Transmembrane</keyword>
<dbReference type="EMBL" id="CP147408">
    <property type="protein sequence ID" value="WXB99120.1"/>
    <property type="molecule type" value="Genomic_DNA"/>
</dbReference>
<keyword evidence="1" id="KW-0472">Membrane</keyword>
<sequence>MDLVQKNLQESMNNMVMTLVILIVIPAVAGGAAGLILRYLRIPGNIANGIGTICSLVTLYYVALWLFT</sequence>
<proteinExistence type="predicted"/>
<geneLocation type="plasmid" evidence="2 3">
    <name>unnamed1</name>
</geneLocation>
<evidence type="ECO:0000256" key="1">
    <source>
        <dbReference type="SAM" id="Phobius"/>
    </source>
</evidence>
<accession>A0ABZ2NP74</accession>
<evidence type="ECO:0000313" key="3">
    <source>
        <dbReference type="Proteomes" id="UP001377337"/>
    </source>
</evidence>
<gene>
    <name evidence="2" type="ORF">WCV65_21080</name>
</gene>